<name>D5AFP5_STRGZ</name>
<organism evidence="1 2">
    <name type="scientific">Streptococcus suis (strain GZ1)</name>
    <dbReference type="NCBI Taxonomy" id="423211"/>
    <lineage>
        <taxon>Bacteria</taxon>
        <taxon>Bacillati</taxon>
        <taxon>Bacillota</taxon>
        <taxon>Bacilli</taxon>
        <taxon>Lactobacillales</taxon>
        <taxon>Streptococcaceae</taxon>
        <taxon>Streptococcus</taxon>
    </lineage>
</organism>
<reference evidence="1 2" key="1">
    <citation type="journal article" date="2009" name="J. Infect. Dis.">
        <title>Clinical, experimental, and genomic differences between intermediately pathogenic, highly pathogenic, and epidemic Streptococcus suis.</title>
        <authorList>
            <person name="Ye C."/>
            <person name="Zheng H."/>
            <person name="Zhang J."/>
            <person name="Jing H."/>
            <person name="Wang L."/>
            <person name="Xiong Y."/>
            <person name="Wang W."/>
            <person name="Zhou Z."/>
            <person name="Sun Q."/>
            <person name="Luo X."/>
            <person name="Du H."/>
            <person name="Gottschalk M."/>
            <person name="Xu J."/>
        </authorList>
    </citation>
    <scope>NUCLEOTIDE SEQUENCE [LARGE SCALE GENOMIC DNA]</scope>
    <source>
        <strain evidence="1 2">GZ1</strain>
    </source>
</reference>
<evidence type="ECO:0008006" key="3">
    <source>
        <dbReference type="Google" id="ProtNLM"/>
    </source>
</evidence>
<dbReference type="PANTHER" id="PTHR47406:SF2">
    <property type="entry name" value="ALPHA GLUCURONIDASE N-TERMINAL DOMAIN-CONTAINING PROTEIN"/>
    <property type="match status" value="1"/>
</dbReference>
<dbReference type="KEGG" id="ssw:SSGZ1_0195"/>
<dbReference type="EMBL" id="CP000837">
    <property type="protein sequence ID" value="ADE30660.1"/>
    <property type="molecule type" value="Genomic_DNA"/>
</dbReference>
<dbReference type="HOGENOM" id="CLU_037018_0_0_9"/>
<dbReference type="AlphaFoldDB" id="D5AFP5"/>
<dbReference type="PATRIC" id="fig|423211.3.peg.194"/>
<dbReference type="Proteomes" id="UP000002359">
    <property type="component" value="Chromosome"/>
</dbReference>
<accession>D5AFP5</accession>
<protein>
    <recommendedName>
        <fullName evidence="3">DUF4838 domain-containing protein</fullName>
    </recommendedName>
</protein>
<evidence type="ECO:0000313" key="2">
    <source>
        <dbReference type="Proteomes" id="UP000002359"/>
    </source>
</evidence>
<evidence type="ECO:0000313" key="1">
    <source>
        <dbReference type="EMBL" id="ADE30660.1"/>
    </source>
</evidence>
<sequence>MKNQESDHMKLTIFDKVQNKTSQFAIDELTYYLKAIFDFELGKTTVEEDANVLLSKEYLDNNDTIGIEMKNGNAILTGNSDVSILIAVYRLLSEFGAVFTRPGRKHELIPSLTITDWNEKELSIHETASYKHRGVCIEGADSYQNTKEFLDWLPKINMNSFFIQFENPYSFLKRWYEHEFNPYADKEDFNTEIAQQMSDLLDEELSKRGLIHHRVGHGWTGEVLGYSSKYGWESGLKLPEEKKPLVAELNGKRELVNTAPILTSLCFSNPDVGERMCELIVNYAKERKDVDYLHVWLSDARNNICECEKCKQEIPSDQYVRILNQLDRKLSEEGLNTKICFLLYHELLFAPKHEVLENPERFTMMFAPITRTFEMSYADVDYENDVPLPNEYSRNNIVLPNSLEENLSYLFSWQKVFNGDSFVYDYPLGRAHYGDLGYMKISKVIFRDVVYLKKLGLNGYISCQELRAGFPHNFPNFVMGQMLWNRNLEYDELKALYFSSLYGSEWKSVVTYLEKLSDYSSCDYFNSIGDRQNAELSMKYNISSKLAFNFINTLEENVAKNNGIQRDAWRQLGYHREYVVKLANALHLMASGDHLDGQIRWKDFLDYIRNHEPDFQQYLDVYRIIEVAKNYAGFKL</sequence>
<gene>
    <name evidence="1" type="ordered locus">SSGZ1_0195</name>
</gene>
<dbReference type="Pfam" id="PF16126">
    <property type="entry name" value="DUF4838"/>
    <property type="match status" value="1"/>
</dbReference>
<dbReference type="InterPro" id="IPR032287">
    <property type="entry name" value="DUF4838"/>
</dbReference>
<dbReference type="PANTHER" id="PTHR47406">
    <property type="entry name" value="COAGULATION FACTOR 5/8 TYPE, C-TERMINAL"/>
    <property type="match status" value="1"/>
</dbReference>
<proteinExistence type="predicted"/>